<keyword evidence="4 6" id="KW-1133">Transmembrane helix</keyword>
<feature type="transmembrane region" description="Helical" evidence="6">
    <location>
        <begin position="336"/>
        <end position="357"/>
    </location>
</feature>
<feature type="transmembrane region" description="Helical" evidence="6">
    <location>
        <begin position="117"/>
        <end position="138"/>
    </location>
</feature>
<keyword evidence="5 6" id="KW-0472">Membrane</keyword>
<evidence type="ECO:0000256" key="5">
    <source>
        <dbReference type="ARBA" id="ARBA00023136"/>
    </source>
</evidence>
<dbReference type="PANTHER" id="PTHR30250:SF30">
    <property type="entry name" value="LIPID III FLIPPASE"/>
    <property type="match status" value="1"/>
</dbReference>
<protein>
    <submittedName>
        <fullName evidence="7">O-antigen flippase Wzx</fullName>
    </submittedName>
</protein>
<dbReference type="EMBL" id="KY115228">
    <property type="protein sequence ID" value="AQU71785.1"/>
    <property type="molecule type" value="Genomic_DNA"/>
</dbReference>
<name>A0A1S6PTK6_ECOLX</name>
<dbReference type="InterPro" id="IPR044550">
    <property type="entry name" value="WzxE"/>
</dbReference>
<evidence type="ECO:0000313" key="7">
    <source>
        <dbReference type="EMBL" id="AQU71785.1"/>
    </source>
</evidence>
<feature type="transmembrane region" description="Helical" evidence="6">
    <location>
        <begin position="42"/>
        <end position="64"/>
    </location>
</feature>
<dbReference type="InterPro" id="IPR002797">
    <property type="entry name" value="Polysacc_synth"/>
</dbReference>
<keyword evidence="3 6" id="KW-0812">Transmembrane</keyword>
<feature type="transmembrane region" description="Helical" evidence="6">
    <location>
        <begin position="150"/>
        <end position="171"/>
    </location>
</feature>
<evidence type="ECO:0000256" key="3">
    <source>
        <dbReference type="ARBA" id="ARBA00022692"/>
    </source>
</evidence>
<feature type="transmembrane region" description="Helical" evidence="6">
    <location>
        <begin position="396"/>
        <end position="416"/>
    </location>
</feature>
<feature type="transmembrane region" description="Helical" evidence="6">
    <location>
        <begin position="218"/>
        <end position="240"/>
    </location>
</feature>
<evidence type="ECO:0000256" key="2">
    <source>
        <dbReference type="ARBA" id="ARBA00022475"/>
    </source>
</evidence>
<dbReference type="Pfam" id="PF01943">
    <property type="entry name" value="Polysacc_synt"/>
    <property type="match status" value="1"/>
</dbReference>
<sequence>MRKLLSVTTFTGMLTLLRMAAGFLMAKVIAVYLGPSGMAMLGQVQNIVAILNGIISAPISPALIRYTAQYYDGGYRQCIPWWRASLGWVLIFMLILMPLMILFSHDLSLWLFSSKQYSYLVLAIVLCLPFSVLGIIINAVNNGVQNYKKYIGLGMLSVIASTAIMIFLVIYGSVKGALLAISIQSGIIGVVLFICSVKEPWLKISYWVGTIDRDKFLYIFRYILMALISALVFPLALLIIRNTLIDLEGWNVTGQWQAVWKISDAYLSVMTLALSTYYLPLLSKLDNLHDLRREIKNISKVIIPITILLSSVIYFSSGLIVRVLFTEEFKDAESLFLIQLIGDNVKIIAWLYAYPLIAYGIAKWYIIAEISFALLFIFLGRLLISNYGVSGANWAYLLSYVIYFCFVFIVMNKVVIFSRKG</sequence>
<feature type="transmembrane region" description="Helical" evidence="6">
    <location>
        <begin position="260"/>
        <end position="280"/>
    </location>
</feature>
<reference evidence="7" key="1">
    <citation type="journal article" date="2017" name="Front. Cell. Infect. Microbiol.">
        <title>The Escherichia coli Serogroup O1 and O2 Lipopolysaccharides Are Encoded by Multiple O-antigen Gene Clusters.</title>
        <authorList>
            <person name="Delannoy S."/>
            <person name="Beutin L."/>
            <person name="Mariani-Kurkdjian P."/>
            <person name="Fleiss A."/>
            <person name="Bonacorsi S."/>
            <person name="Fach P."/>
        </authorList>
    </citation>
    <scope>NUCLEOTIDE SEQUENCE</scope>
    <source>
        <strain evidence="7">CB11127</strain>
    </source>
</reference>
<feature type="transmembrane region" description="Helical" evidence="6">
    <location>
        <begin position="301"/>
        <end position="324"/>
    </location>
</feature>
<dbReference type="InterPro" id="IPR050833">
    <property type="entry name" value="Poly_Biosynth_Transport"/>
</dbReference>
<evidence type="ECO:0000256" key="4">
    <source>
        <dbReference type="ARBA" id="ARBA00022989"/>
    </source>
</evidence>
<feature type="transmembrane region" description="Helical" evidence="6">
    <location>
        <begin position="364"/>
        <end position="384"/>
    </location>
</feature>
<evidence type="ECO:0000256" key="1">
    <source>
        <dbReference type="ARBA" id="ARBA00004651"/>
    </source>
</evidence>
<dbReference type="GO" id="GO:0005886">
    <property type="term" value="C:plasma membrane"/>
    <property type="evidence" value="ECO:0007669"/>
    <property type="project" value="UniProtKB-SubCell"/>
</dbReference>
<dbReference type="CDD" id="cd13125">
    <property type="entry name" value="MATE_like_10"/>
    <property type="match status" value="1"/>
</dbReference>
<keyword evidence="2" id="KW-1003">Cell membrane</keyword>
<organism evidence="7">
    <name type="scientific">Escherichia coli O2:H49</name>
    <dbReference type="NCBI Taxonomy" id="1963784"/>
    <lineage>
        <taxon>Bacteria</taxon>
        <taxon>Pseudomonadati</taxon>
        <taxon>Pseudomonadota</taxon>
        <taxon>Gammaproteobacteria</taxon>
        <taxon>Enterobacterales</taxon>
        <taxon>Enterobacteriaceae</taxon>
        <taxon>Escherichia</taxon>
    </lineage>
</organism>
<comment type="subcellular location">
    <subcellularLocation>
        <location evidence="1">Cell membrane</location>
        <topology evidence="1">Multi-pass membrane protein</topology>
    </subcellularLocation>
</comment>
<dbReference type="PANTHER" id="PTHR30250">
    <property type="entry name" value="PST FAMILY PREDICTED COLANIC ACID TRANSPORTER"/>
    <property type="match status" value="1"/>
</dbReference>
<evidence type="ECO:0000256" key="6">
    <source>
        <dbReference type="SAM" id="Phobius"/>
    </source>
</evidence>
<accession>A0A1S6PTK6</accession>
<feature type="transmembrane region" description="Helical" evidence="6">
    <location>
        <begin position="177"/>
        <end position="197"/>
    </location>
</feature>
<gene>
    <name evidence="7" type="primary">wzx</name>
</gene>
<proteinExistence type="predicted"/>
<feature type="transmembrane region" description="Helical" evidence="6">
    <location>
        <begin position="85"/>
        <end position="105"/>
    </location>
</feature>
<dbReference type="GO" id="GO:0009246">
    <property type="term" value="P:enterobacterial common antigen biosynthetic process"/>
    <property type="evidence" value="ECO:0007669"/>
    <property type="project" value="InterPro"/>
</dbReference>
<dbReference type="AlphaFoldDB" id="A0A1S6PTK6"/>